<protein>
    <submittedName>
        <fullName evidence="1">Uncharacterized protein</fullName>
    </submittedName>
</protein>
<dbReference type="AlphaFoldDB" id="A0A8H3DGL7"/>
<gene>
    <name evidence="1" type="ORF">RDB_LOCUS163522</name>
</gene>
<dbReference type="Proteomes" id="UP000663861">
    <property type="component" value="Unassembled WGS sequence"/>
</dbReference>
<name>A0A8H3DGL7_9AGAM</name>
<dbReference type="EMBL" id="CAJMWY010004251">
    <property type="protein sequence ID" value="CAE6525523.1"/>
    <property type="molecule type" value="Genomic_DNA"/>
</dbReference>
<sequence length="164" mass="17539">MFEMQATETHHRAHEALHRPGSGASTRLFVLGRSALDLLRDAPPLDYFDDSDSAHAGINPCVVKALVLAYVTQIKIALAQHGRAAYGDPAVRQIGSQVAGLLRRAQSTAGLDALVGVCCAFTLGFLKRASGADQVTEQLEKSLAHLRAAHVVLADPHLEARDLL</sequence>
<evidence type="ECO:0000313" key="1">
    <source>
        <dbReference type="EMBL" id="CAE6525523.1"/>
    </source>
</evidence>
<organism evidence="1 2">
    <name type="scientific">Rhizoctonia solani</name>
    <dbReference type="NCBI Taxonomy" id="456999"/>
    <lineage>
        <taxon>Eukaryota</taxon>
        <taxon>Fungi</taxon>
        <taxon>Dikarya</taxon>
        <taxon>Basidiomycota</taxon>
        <taxon>Agaricomycotina</taxon>
        <taxon>Agaricomycetes</taxon>
        <taxon>Cantharellales</taxon>
        <taxon>Ceratobasidiaceae</taxon>
        <taxon>Rhizoctonia</taxon>
    </lineage>
</organism>
<evidence type="ECO:0000313" key="2">
    <source>
        <dbReference type="Proteomes" id="UP000663861"/>
    </source>
</evidence>
<accession>A0A8H3DGL7</accession>
<comment type="caution">
    <text evidence="1">The sequence shown here is derived from an EMBL/GenBank/DDBJ whole genome shotgun (WGS) entry which is preliminary data.</text>
</comment>
<proteinExistence type="predicted"/>
<reference evidence="1" key="1">
    <citation type="submission" date="2021-01" db="EMBL/GenBank/DDBJ databases">
        <authorList>
            <person name="Kaushik A."/>
        </authorList>
    </citation>
    <scope>NUCLEOTIDE SEQUENCE</scope>
    <source>
        <strain evidence="1">AG4-RS23</strain>
    </source>
</reference>